<dbReference type="VEuPathDB" id="VectorBase:CSON007769"/>
<dbReference type="AlphaFoldDB" id="A0A336LXX8"/>
<feature type="compositionally biased region" description="Low complexity" evidence="1">
    <location>
        <begin position="115"/>
        <end position="125"/>
    </location>
</feature>
<dbReference type="EMBL" id="UFQT01000292">
    <property type="protein sequence ID" value="SSX22912.1"/>
    <property type="molecule type" value="Genomic_DNA"/>
</dbReference>
<feature type="region of interest" description="Disordered" evidence="1">
    <location>
        <begin position="1"/>
        <end position="54"/>
    </location>
</feature>
<evidence type="ECO:0000313" key="2">
    <source>
        <dbReference type="EMBL" id="SSX22912.1"/>
    </source>
</evidence>
<name>A0A336LXX8_CULSO</name>
<accession>A0A336LXX8</accession>
<protein>
    <submittedName>
        <fullName evidence="2">CSON007769 protein</fullName>
    </submittedName>
</protein>
<proteinExistence type="predicted"/>
<feature type="compositionally biased region" description="Polar residues" evidence="1">
    <location>
        <begin position="126"/>
        <end position="151"/>
    </location>
</feature>
<organism evidence="2">
    <name type="scientific">Culicoides sonorensis</name>
    <name type="common">Biting midge</name>
    <dbReference type="NCBI Taxonomy" id="179676"/>
    <lineage>
        <taxon>Eukaryota</taxon>
        <taxon>Metazoa</taxon>
        <taxon>Ecdysozoa</taxon>
        <taxon>Arthropoda</taxon>
        <taxon>Hexapoda</taxon>
        <taxon>Insecta</taxon>
        <taxon>Pterygota</taxon>
        <taxon>Neoptera</taxon>
        <taxon>Endopterygota</taxon>
        <taxon>Diptera</taxon>
        <taxon>Nematocera</taxon>
        <taxon>Chironomoidea</taxon>
        <taxon>Ceratopogonidae</taxon>
        <taxon>Ceratopogoninae</taxon>
        <taxon>Culicoides</taxon>
        <taxon>Monoculicoides</taxon>
    </lineage>
</organism>
<feature type="region of interest" description="Disordered" evidence="1">
    <location>
        <begin position="104"/>
        <end position="151"/>
    </location>
</feature>
<sequence>MARRHRGQCNMLLVPGTSRSTSGHSGNLLSPSNRGISYPPPSPTSRATLRRGFAFSQSIKNPPLVKTRNVQSQSFNWPQHAAATAQLQQSSSFNQYTTPVSAMTTTHMVGQAQQSSTTSTTPTVTKQLGRSSGQSTPKISRSSSSNETNDT</sequence>
<feature type="compositionally biased region" description="Polar residues" evidence="1">
    <location>
        <begin position="17"/>
        <end position="35"/>
    </location>
</feature>
<gene>
    <name evidence="2" type="primary">CSON007769</name>
</gene>
<evidence type="ECO:0000256" key="1">
    <source>
        <dbReference type="SAM" id="MobiDB-lite"/>
    </source>
</evidence>
<reference evidence="2" key="1">
    <citation type="submission" date="2018-07" db="EMBL/GenBank/DDBJ databases">
        <authorList>
            <person name="Quirk P.G."/>
            <person name="Krulwich T.A."/>
        </authorList>
    </citation>
    <scope>NUCLEOTIDE SEQUENCE</scope>
</reference>
<feature type="compositionally biased region" description="Polar residues" evidence="1">
    <location>
        <begin position="104"/>
        <end position="114"/>
    </location>
</feature>